<sequence>MMFPEIERDIETPLISPKSEERKAAQQCRLQILLPVYTVSFLLLLAMSVIAAAQADVVENIICRRYHDPELDLTNQPLDCKSEAVQSEVALVQGWGDSLAQIPGRMPQRSQYIDVFELNSQIWFVGIFFVLPYGLLADKCGRKPVFILSFVGIVLSDTWIKIVYFFPDTFSIRMVWAAPILQVIGGGRSVGALLTYTIIADVVPRAER</sequence>
<keyword evidence="7" id="KW-1185">Reference proteome</keyword>
<evidence type="ECO:0000256" key="3">
    <source>
        <dbReference type="ARBA" id="ARBA00022989"/>
    </source>
</evidence>
<evidence type="ECO:0008006" key="8">
    <source>
        <dbReference type="Google" id="ProtNLM"/>
    </source>
</evidence>
<evidence type="ECO:0000313" key="6">
    <source>
        <dbReference type="EMBL" id="KAJ5307877.1"/>
    </source>
</evidence>
<feature type="transmembrane region" description="Helical" evidence="5">
    <location>
        <begin position="32"/>
        <end position="52"/>
    </location>
</feature>
<evidence type="ECO:0000256" key="5">
    <source>
        <dbReference type="SAM" id="Phobius"/>
    </source>
</evidence>
<dbReference type="PANTHER" id="PTHR23507">
    <property type="entry name" value="ZGC:174356"/>
    <property type="match status" value="1"/>
</dbReference>
<feature type="transmembrane region" description="Helical" evidence="5">
    <location>
        <begin position="176"/>
        <end position="199"/>
    </location>
</feature>
<gene>
    <name evidence="6" type="ORF">N7476_008533</name>
</gene>
<dbReference type="EMBL" id="JAPZBO010000008">
    <property type="protein sequence ID" value="KAJ5307877.1"/>
    <property type="molecule type" value="Genomic_DNA"/>
</dbReference>
<reference evidence="6" key="1">
    <citation type="submission" date="2022-12" db="EMBL/GenBank/DDBJ databases">
        <authorList>
            <person name="Petersen C."/>
        </authorList>
    </citation>
    <scope>NUCLEOTIDE SEQUENCE</scope>
    <source>
        <strain evidence="6">IBT 21472</strain>
    </source>
</reference>
<dbReference type="SUPFAM" id="SSF103473">
    <property type="entry name" value="MFS general substrate transporter"/>
    <property type="match status" value="1"/>
</dbReference>
<feature type="transmembrane region" description="Helical" evidence="5">
    <location>
        <begin position="145"/>
        <end position="164"/>
    </location>
</feature>
<keyword evidence="2 5" id="KW-0812">Transmembrane</keyword>
<keyword evidence="4 5" id="KW-0472">Membrane</keyword>
<comment type="subcellular location">
    <subcellularLocation>
        <location evidence="1">Membrane</location>
        <topology evidence="1">Multi-pass membrane protein</topology>
    </subcellularLocation>
</comment>
<reference evidence="6" key="2">
    <citation type="journal article" date="2023" name="IMA Fungus">
        <title>Comparative genomic study of the Penicillium genus elucidates a diverse pangenome and 15 lateral gene transfer events.</title>
        <authorList>
            <person name="Petersen C."/>
            <person name="Sorensen T."/>
            <person name="Nielsen M.R."/>
            <person name="Sondergaard T.E."/>
            <person name="Sorensen J.L."/>
            <person name="Fitzpatrick D.A."/>
            <person name="Frisvad J.C."/>
            <person name="Nielsen K.L."/>
        </authorList>
    </citation>
    <scope>NUCLEOTIDE SEQUENCE</scope>
    <source>
        <strain evidence="6">IBT 21472</strain>
    </source>
</reference>
<dbReference type="GO" id="GO:0016020">
    <property type="term" value="C:membrane"/>
    <property type="evidence" value="ECO:0007669"/>
    <property type="project" value="UniProtKB-SubCell"/>
</dbReference>
<comment type="caution">
    <text evidence="6">The sequence shown here is derived from an EMBL/GenBank/DDBJ whole genome shotgun (WGS) entry which is preliminary data.</text>
</comment>
<proteinExistence type="predicted"/>
<dbReference type="PANTHER" id="PTHR23507:SF1">
    <property type="entry name" value="FI18259P1-RELATED"/>
    <property type="match status" value="1"/>
</dbReference>
<name>A0A9W9PRT0_9EURO</name>
<dbReference type="Proteomes" id="UP001147746">
    <property type="component" value="Unassembled WGS sequence"/>
</dbReference>
<dbReference type="AlphaFoldDB" id="A0A9W9PRT0"/>
<evidence type="ECO:0000256" key="4">
    <source>
        <dbReference type="ARBA" id="ARBA00023136"/>
    </source>
</evidence>
<evidence type="ECO:0000256" key="2">
    <source>
        <dbReference type="ARBA" id="ARBA00022692"/>
    </source>
</evidence>
<protein>
    <recommendedName>
        <fullName evidence="8">Major facilitator superfamily (MFS) profile domain-containing protein</fullName>
    </recommendedName>
</protein>
<organism evidence="6 7">
    <name type="scientific">Penicillium atrosanguineum</name>
    <dbReference type="NCBI Taxonomy" id="1132637"/>
    <lineage>
        <taxon>Eukaryota</taxon>
        <taxon>Fungi</taxon>
        <taxon>Dikarya</taxon>
        <taxon>Ascomycota</taxon>
        <taxon>Pezizomycotina</taxon>
        <taxon>Eurotiomycetes</taxon>
        <taxon>Eurotiomycetidae</taxon>
        <taxon>Eurotiales</taxon>
        <taxon>Aspergillaceae</taxon>
        <taxon>Penicillium</taxon>
    </lineage>
</organism>
<accession>A0A9W9PRT0</accession>
<keyword evidence="3 5" id="KW-1133">Transmembrane helix</keyword>
<evidence type="ECO:0000256" key="1">
    <source>
        <dbReference type="ARBA" id="ARBA00004141"/>
    </source>
</evidence>
<dbReference type="InterPro" id="IPR036259">
    <property type="entry name" value="MFS_trans_sf"/>
</dbReference>
<evidence type="ECO:0000313" key="7">
    <source>
        <dbReference type="Proteomes" id="UP001147746"/>
    </source>
</evidence>
<dbReference type="Gene3D" id="1.20.1250.20">
    <property type="entry name" value="MFS general substrate transporter like domains"/>
    <property type="match status" value="1"/>
</dbReference>
<dbReference type="OrthoDB" id="194139at2759"/>
<feature type="transmembrane region" description="Helical" evidence="5">
    <location>
        <begin position="120"/>
        <end position="138"/>
    </location>
</feature>
<dbReference type="GO" id="GO:0022857">
    <property type="term" value="F:transmembrane transporter activity"/>
    <property type="evidence" value="ECO:0007669"/>
    <property type="project" value="TreeGrafter"/>
</dbReference>